<dbReference type="GO" id="GO:0008270">
    <property type="term" value="F:zinc ion binding"/>
    <property type="evidence" value="ECO:0007669"/>
    <property type="project" value="UniProtKB-KW"/>
</dbReference>
<dbReference type="OrthoDB" id="3437960at2759"/>
<dbReference type="PANTHER" id="PTHR24406">
    <property type="entry name" value="TRANSCRIPTIONAL REPRESSOR CTCFL-RELATED"/>
    <property type="match status" value="1"/>
</dbReference>
<sequence length="476" mass="55433">MSRDIPRNSIFKMNIAVSVSDFEFVEATEYFEAETPTPREIYPDVDIVWIKDEEKIKKSIKKELSDNEEQGQIATAKKKPVVIKNKFQVVTVKQEFVDDRTESRNTIFVRPDLVAEKCVLPDLRTDTYANTIEDEEIKKLRAKPQPPRLVAAVKEEIKIAQRTPEKIAYKIVTPATPHPIDTFEGWCMRNVSKHEYKPPIIPGVTHQRTIVRPTTSRPNLKREAPYRMTANLRMALEAVDKGANYADTAAIYGFTAERLMHIKKLEKENPDYIFYPPIVRSLGYQFASVSSRDKEYRCPMCTRAYKVQRSLRRHMQIECGKAPKHKCPYCDHCTKYRASILKHIVNIHPEMSVVYGDNGRRANFVATTKQRTVENVIHPVRQNEIYYQYQRQRRSRGQGRYACENCDRRYYELKNLKRHIKHECGRKPTYQCILCPYKSSYKTHIMLHGSVHAPDEEETSASKKKKQKSALVKTLD</sequence>
<evidence type="ECO:0000256" key="7">
    <source>
        <dbReference type="PROSITE-ProRule" id="PRU00042"/>
    </source>
</evidence>
<comment type="subcellular location">
    <subcellularLocation>
        <location evidence="1">Nucleus</location>
    </subcellularLocation>
</comment>
<evidence type="ECO:0000256" key="2">
    <source>
        <dbReference type="ARBA" id="ARBA00022723"/>
    </source>
</evidence>
<dbReference type="Gene3D" id="3.30.160.60">
    <property type="entry name" value="Classic Zinc Finger"/>
    <property type="match status" value="2"/>
</dbReference>
<evidence type="ECO:0000256" key="3">
    <source>
        <dbReference type="ARBA" id="ARBA00022737"/>
    </source>
</evidence>
<dbReference type="InterPro" id="IPR050888">
    <property type="entry name" value="ZnF_C2H2-type_TF"/>
</dbReference>
<dbReference type="STRING" id="543379.A0A232FND2"/>
<evidence type="ECO:0000256" key="5">
    <source>
        <dbReference type="ARBA" id="ARBA00022833"/>
    </source>
</evidence>
<evidence type="ECO:0000256" key="6">
    <source>
        <dbReference type="ARBA" id="ARBA00023242"/>
    </source>
</evidence>
<dbReference type="AlphaFoldDB" id="A0A232FND2"/>
<dbReference type="EMBL" id="NNAY01000005">
    <property type="protein sequence ID" value="OXU32145.1"/>
    <property type="molecule type" value="Genomic_DNA"/>
</dbReference>
<keyword evidence="11" id="KW-1185">Reference proteome</keyword>
<dbReference type="Pfam" id="PF00096">
    <property type="entry name" value="zf-C2H2"/>
    <property type="match status" value="1"/>
</dbReference>
<dbReference type="PROSITE" id="PS50157">
    <property type="entry name" value="ZINC_FINGER_C2H2_2"/>
    <property type="match status" value="2"/>
</dbReference>
<name>A0A232FND2_9HYME</name>
<dbReference type="Proteomes" id="UP000215335">
    <property type="component" value="Unassembled WGS sequence"/>
</dbReference>
<feature type="domain" description="C2H2-type" evidence="9">
    <location>
        <begin position="296"/>
        <end position="323"/>
    </location>
</feature>
<proteinExistence type="predicted"/>
<reference evidence="10 11" key="1">
    <citation type="journal article" date="2017" name="Curr. Biol.">
        <title>The Evolution of Venom by Co-option of Single-Copy Genes.</title>
        <authorList>
            <person name="Martinson E.O."/>
            <person name="Mrinalini"/>
            <person name="Kelkar Y.D."/>
            <person name="Chang C.H."/>
            <person name="Werren J.H."/>
        </authorList>
    </citation>
    <scope>NUCLEOTIDE SEQUENCE [LARGE SCALE GENOMIC DNA]</scope>
    <source>
        <strain evidence="10 11">Alberta</strain>
        <tissue evidence="10">Whole body</tissue>
    </source>
</reference>
<dbReference type="InterPro" id="IPR036236">
    <property type="entry name" value="Znf_C2H2_sf"/>
</dbReference>
<dbReference type="GO" id="GO:0005634">
    <property type="term" value="C:nucleus"/>
    <property type="evidence" value="ECO:0007669"/>
    <property type="project" value="UniProtKB-SubCell"/>
</dbReference>
<protein>
    <recommendedName>
        <fullName evidence="9">C2H2-type domain-containing protein</fullName>
    </recommendedName>
</protein>
<keyword evidence="4 7" id="KW-0863">Zinc-finger</keyword>
<keyword evidence="6" id="KW-0539">Nucleus</keyword>
<organism evidence="10 11">
    <name type="scientific">Trichomalopsis sarcophagae</name>
    <dbReference type="NCBI Taxonomy" id="543379"/>
    <lineage>
        <taxon>Eukaryota</taxon>
        <taxon>Metazoa</taxon>
        <taxon>Ecdysozoa</taxon>
        <taxon>Arthropoda</taxon>
        <taxon>Hexapoda</taxon>
        <taxon>Insecta</taxon>
        <taxon>Pterygota</taxon>
        <taxon>Neoptera</taxon>
        <taxon>Endopterygota</taxon>
        <taxon>Hymenoptera</taxon>
        <taxon>Apocrita</taxon>
        <taxon>Proctotrupomorpha</taxon>
        <taxon>Chalcidoidea</taxon>
        <taxon>Pteromalidae</taxon>
        <taxon>Pteromalinae</taxon>
        <taxon>Trichomalopsis</taxon>
    </lineage>
</organism>
<dbReference type="SMART" id="SM00355">
    <property type="entry name" value="ZnF_C2H2"/>
    <property type="match status" value="4"/>
</dbReference>
<keyword evidence="5" id="KW-0862">Zinc</keyword>
<comment type="caution">
    <text evidence="10">The sequence shown here is derived from an EMBL/GenBank/DDBJ whole genome shotgun (WGS) entry which is preliminary data.</text>
</comment>
<evidence type="ECO:0000313" key="10">
    <source>
        <dbReference type="EMBL" id="OXU32145.1"/>
    </source>
</evidence>
<dbReference type="InterPro" id="IPR013087">
    <property type="entry name" value="Znf_C2H2_type"/>
</dbReference>
<keyword evidence="3" id="KW-0677">Repeat</keyword>
<evidence type="ECO:0000256" key="8">
    <source>
        <dbReference type="SAM" id="MobiDB-lite"/>
    </source>
</evidence>
<evidence type="ECO:0000256" key="1">
    <source>
        <dbReference type="ARBA" id="ARBA00004123"/>
    </source>
</evidence>
<evidence type="ECO:0000313" key="11">
    <source>
        <dbReference type="Proteomes" id="UP000215335"/>
    </source>
</evidence>
<evidence type="ECO:0000256" key="4">
    <source>
        <dbReference type="ARBA" id="ARBA00022771"/>
    </source>
</evidence>
<feature type="region of interest" description="Disordered" evidence="8">
    <location>
        <begin position="453"/>
        <end position="476"/>
    </location>
</feature>
<gene>
    <name evidence="10" type="ORF">TSAR_012274</name>
</gene>
<feature type="domain" description="C2H2-type" evidence="9">
    <location>
        <begin position="401"/>
        <end position="428"/>
    </location>
</feature>
<accession>A0A232FND2</accession>
<dbReference type="SUPFAM" id="SSF57667">
    <property type="entry name" value="beta-beta-alpha zinc fingers"/>
    <property type="match status" value="1"/>
</dbReference>
<evidence type="ECO:0000259" key="9">
    <source>
        <dbReference type="PROSITE" id="PS50157"/>
    </source>
</evidence>
<keyword evidence="2" id="KW-0479">Metal-binding</keyword>